<feature type="transmembrane region" description="Helical" evidence="7">
    <location>
        <begin position="230"/>
        <end position="249"/>
    </location>
</feature>
<evidence type="ECO:0000256" key="4">
    <source>
        <dbReference type="ARBA" id="ARBA00022989"/>
    </source>
</evidence>
<evidence type="ECO:0000313" key="8">
    <source>
        <dbReference type="EMBL" id="TPD59201.1"/>
    </source>
</evidence>
<gene>
    <name evidence="8" type="ORF">FIV46_13310</name>
</gene>
<reference evidence="9" key="1">
    <citation type="submission" date="2019-06" db="EMBL/GenBank/DDBJ databases">
        <title>The complete genome of Emcibacter congregatus ZYLT.</title>
        <authorList>
            <person name="Zhao Z."/>
        </authorList>
    </citation>
    <scope>NUCLEOTIDE SEQUENCE [LARGE SCALE GENOMIC DNA]</scope>
    <source>
        <strain evidence="9">MCCC 1A06723</strain>
    </source>
</reference>
<comment type="subcellular location">
    <subcellularLocation>
        <location evidence="1">Membrane</location>
        <topology evidence="1">Multi-pass membrane protein</topology>
    </subcellularLocation>
</comment>
<dbReference type="Proteomes" id="UP000319148">
    <property type="component" value="Unassembled WGS sequence"/>
</dbReference>
<evidence type="ECO:0000256" key="2">
    <source>
        <dbReference type="ARBA" id="ARBA00022448"/>
    </source>
</evidence>
<dbReference type="CDD" id="cd10336">
    <property type="entry name" value="SLC6sbd_Tyt1-Like"/>
    <property type="match status" value="1"/>
</dbReference>
<keyword evidence="2 6" id="KW-0813">Transport</keyword>
<dbReference type="PROSITE" id="PS00610">
    <property type="entry name" value="NA_NEUROTRAN_SYMP_1"/>
    <property type="match status" value="1"/>
</dbReference>
<sequence>MNMAVAKHEKWSSGFTFLLAAIGSAVGLGNIWRFPYVVGENGGGAFVLLYIGMVILFGIPVVMTELLIGRRYQMSPVNSLAHIGQDKPARRLWNALGWSYVLVPIGILSFYGVVAGWTLNYVVKMGSGALTGVDATTVENTFNGMMSDPVVMIFWQTVAMLITMGIVARGVKGGLEKAVEILMPALFIILLVLVAYALYAGDTSKAMDFLFVPDFSKLTGRSVLEAAGQAFFSLSLGSGAIMTYGAYLTKDISIPKMSCGVAFADTLVALLAGLAIFPIVFAHGLDPQAGPGLVFVTLPVVFDGMPFGQLFGILFFLLITFAAVTSTISLLEPMVSYLEERVPHMRLKMTFLAGAVTWAVGVLAALSLNVMSDVKPLGFIQRFADKGVFDLLDYFSANVFMLLNGLMIAFFAGWVMKRTALLEELGLEDSGLFKFWRLLIKVVVPIGVGLIFINFVTEGWLMDSLEGLFNGAMAG</sequence>
<evidence type="ECO:0000256" key="3">
    <source>
        <dbReference type="ARBA" id="ARBA00022692"/>
    </source>
</evidence>
<feature type="transmembrane region" description="Helical" evidence="7">
    <location>
        <begin position="391"/>
        <end position="415"/>
    </location>
</feature>
<accession>A0A501PGT3</accession>
<evidence type="ECO:0000256" key="1">
    <source>
        <dbReference type="ARBA" id="ARBA00004141"/>
    </source>
</evidence>
<organism evidence="8 9">
    <name type="scientific">Emcibacter nanhaiensis</name>
    <dbReference type="NCBI Taxonomy" id="1505037"/>
    <lineage>
        <taxon>Bacteria</taxon>
        <taxon>Pseudomonadati</taxon>
        <taxon>Pseudomonadota</taxon>
        <taxon>Alphaproteobacteria</taxon>
        <taxon>Emcibacterales</taxon>
        <taxon>Emcibacteraceae</taxon>
        <taxon>Emcibacter</taxon>
    </lineage>
</organism>
<keyword evidence="9" id="KW-1185">Reference proteome</keyword>
<dbReference type="PROSITE" id="PS50267">
    <property type="entry name" value="NA_NEUROTRAN_SYMP_3"/>
    <property type="match status" value="1"/>
</dbReference>
<dbReference type="EMBL" id="VFIY01000015">
    <property type="protein sequence ID" value="TPD59201.1"/>
    <property type="molecule type" value="Genomic_DNA"/>
</dbReference>
<feature type="transmembrane region" description="Helical" evidence="7">
    <location>
        <begin position="435"/>
        <end position="456"/>
    </location>
</feature>
<feature type="transmembrane region" description="Helical" evidence="7">
    <location>
        <begin position="351"/>
        <end position="371"/>
    </location>
</feature>
<dbReference type="PANTHER" id="PTHR42948">
    <property type="entry name" value="TRANSPORTER"/>
    <property type="match status" value="1"/>
</dbReference>
<feature type="transmembrane region" description="Helical" evidence="7">
    <location>
        <begin position="43"/>
        <end position="68"/>
    </location>
</feature>
<dbReference type="AlphaFoldDB" id="A0A501PGT3"/>
<feature type="transmembrane region" description="Helical" evidence="7">
    <location>
        <begin position="305"/>
        <end position="331"/>
    </location>
</feature>
<evidence type="ECO:0000256" key="5">
    <source>
        <dbReference type="ARBA" id="ARBA00023136"/>
    </source>
</evidence>
<keyword evidence="4 7" id="KW-1133">Transmembrane helix</keyword>
<dbReference type="InterPro" id="IPR000175">
    <property type="entry name" value="Na/ntran_symport"/>
</dbReference>
<feature type="transmembrane region" description="Helical" evidence="7">
    <location>
        <begin position="150"/>
        <end position="169"/>
    </location>
</feature>
<dbReference type="SUPFAM" id="SSF161070">
    <property type="entry name" value="SNF-like"/>
    <property type="match status" value="1"/>
</dbReference>
<dbReference type="NCBIfam" id="NF037979">
    <property type="entry name" value="Na_transp"/>
    <property type="match status" value="1"/>
</dbReference>
<feature type="transmembrane region" description="Helical" evidence="7">
    <location>
        <begin position="95"/>
        <end position="117"/>
    </location>
</feature>
<dbReference type="GO" id="GO:0015293">
    <property type="term" value="F:symporter activity"/>
    <property type="evidence" value="ECO:0007669"/>
    <property type="project" value="UniProtKB-KW"/>
</dbReference>
<dbReference type="InterPro" id="IPR047218">
    <property type="entry name" value="YocR/YhdH-like"/>
</dbReference>
<proteinExistence type="inferred from homology"/>
<dbReference type="Pfam" id="PF00209">
    <property type="entry name" value="SNF"/>
    <property type="match status" value="2"/>
</dbReference>
<comment type="similarity">
    <text evidence="6">Belongs to the sodium:neurotransmitter symporter (SNF) (TC 2.A.22) family.</text>
</comment>
<dbReference type="InterPro" id="IPR037272">
    <property type="entry name" value="SNS_sf"/>
</dbReference>
<feature type="transmembrane region" description="Helical" evidence="7">
    <location>
        <begin position="261"/>
        <end position="285"/>
    </location>
</feature>
<evidence type="ECO:0000256" key="7">
    <source>
        <dbReference type="SAM" id="Phobius"/>
    </source>
</evidence>
<comment type="caution">
    <text evidence="8">The sequence shown here is derived from an EMBL/GenBank/DDBJ whole genome shotgun (WGS) entry which is preliminary data.</text>
</comment>
<keyword evidence="5 7" id="KW-0472">Membrane</keyword>
<feature type="transmembrane region" description="Helical" evidence="7">
    <location>
        <begin position="181"/>
        <end position="199"/>
    </location>
</feature>
<dbReference type="OrthoDB" id="9762833at2"/>
<dbReference type="GO" id="GO:0016020">
    <property type="term" value="C:membrane"/>
    <property type="evidence" value="ECO:0007669"/>
    <property type="project" value="UniProtKB-SubCell"/>
</dbReference>
<keyword evidence="6" id="KW-0769">Symport</keyword>
<protein>
    <recommendedName>
        <fullName evidence="6">Transporter</fullName>
    </recommendedName>
</protein>
<dbReference type="PRINTS" id="PR00176">
    <property type="entry name" value="NANEUSMPORT"/>
</dbReference>
<name>A0A501PGT3_9PROT</name>
<keyword evidence="3 6" id="KW-0812">Transmembrane</keyword>
<evidence type="ECO:0000313" key="9">
    <source>
        <dbReference type="Proteomes" id="UP000319148"/>
    </source>
</evidence>
<evidence type="ECO:0000256" key="6">
    <source>
        <dbReference type="RuleBase" id="RU003732"/>
    </source>
</evidence>
<dbReference type="PANTHER" id="PTHR42948:SF1">
    <property type="entry name" value="TRANSPORTER"/>
    <property type="match status" value="1"/>
</dbReference>